<evidence type="ECO:0000256" key="7">
    <source>
        <dbReference type="ARBA" id="ARBA00023136"/>
    </source>
</evidence>
<evidence type="ECO:0000313" key="10">
    <source>
        <dbReference type="EMBL" id="QIX04656.1"/>
    </source>
</evidence>
<feature type="transmembrane region" description="Helical" evidence="9">
    <location>
        <begin position="61"/>
        <end position="79"/>
    </location>
</feature>
<feature type="transmembrane region" description="Helical" evidence="9">
    <location>
        <begin position="6"/>
        <end position="27"/>
    </location>
</feature>
<keyword evidence="9" id="KW-0830">Ubiquinone</keyword>
<dbReference type="Pfam" id="PF00507">
    <property type="entry name" value="Oxidored_q4"/>
    <property type="match status" value="1"/>
</dbReference>
<proteinExistence type="inferred from homology"/>
<keyword evidence="9 10" id="KW-0496">Mitochondrion</keyword>
<keyword evidence="7 9" id="KW-0472">Membrane</keyword>
<evidence type="ECO:0000256" key="8">
    <source>
        <dbReference type="ARBA" id="ARBA00049551"/>
    </source>
</evidence>
<comment type="catalytic activity">
    <reaction evidence="8 9">
        <text>a ubiquinone + NADH + 5 H(+)(in) = a ubiquinol + NAD(+) + 4 H(+)(out)</text>
        <dbReference type="Rhea" id="RHEA:29091"/>
        <dbReference type="Rhea" id="RHEA-COMP:9565"/>
        <dbReference type="Rhea" id="RHEA-COMP:9566"/>
        <dbReference type="ChEBI" id="CHEBI:15378"/>
        <dbReference type="ChEBI" id="CHEBI:16389"/>
        <dbReference type="ChEBI" id="CHEBI:17976"/>
        <dbReference type="ChEBI" id="CHEBI:57540"/>
        <dbReference type="ChEBI" id="CHEBI:57945"/>
        <dbReference type="EC" id="7.1.1.2"/>
    </reaction>
</comment>
<feature type="transmembrane region" description="Helical" evidence="9">
    <location>
        <begin position="91"/>
        <end position="114"/>
    </location>
</feature>
<evidence type="ECO:0000256" key="2">
    <source>
        <dbReference type="ARBA" id="ARBA00008472"/>
    </source>
</evidence>
<protein>
    <recommendedName>
        <fullName evidence="3 9">NADH-ubiquinone oxidoreductase chain 3</fullName>
        <ecNumber evidence="9">7.1.1.2</ecNumber>
    </recommendedName>
</protein>
<evidence type="ECO:0000256" key="1">
    <source>
        <dbReference type="ARBA" id="ARBA00004370"/>
    </source>
</evidence>
<keyword evidence="6 9" id="KW-1133">Transmembrane helix</keyword>
<keyword evidence="5 9" id="KW-0812">Transmembrane</keyword>
<comment type="subcellular location">
    <subcellularLocation>
        <location evidence="1">Membrane</location>
    </subcellularLocation>
    <subcellularLocation>
        <location evidence="9">Mitochondrion membrane</location>
        <topology evidence="9">Multi-pass membrane protein</topology>
    </subcellularLocation>
</comment>
<dbReference type="AlphaFoldDB" id="A0A6H0YBT0"/>
<evidence type="ECO:0000256" key="4">
    <source>
        <dbReference type="ARBA" id="ARBA00022448"/>
    </source>
</evidence>
<reference evidence="10" key="2">
    <citation type="journal article" date="2020" name="Parasit. Vectors">
        <title>Molecular phylogenetics and mitogenomics of three avian dicrocoeliids (Digenea: Dicrocoeliidae) and comparison with mammalian dicrocoeliids.</title>
        <authorList>
            <person name="Suleman"/>
            <person name="Khan M.S."/>
            <person name="Tkach V.V."/>
            <person name="Muhammad N."/>
            <person name="Zhang D."/>
            <person name="Zhu X.Q."/>
            <person name="Ma J."/>
        </authorList>
    </citation>
    <scope>NUCLEOTIDE SEQUENCE</scope>
    <source>
        <strain evidence="10">PakDv2</strain>
    </source>
</reference>
<accession>A0A6H0YBT0</accession>
<organism evidence="10">
    <name type="scientific">Lyperosomum longicauda</name>
    <dbReference type="NCBI Taxonomy" id="2714089"/>
    <lineage>
        <taxon>Eukaryota</taxon>
        <taxon>Metazoa</taxon>
        <taxon>Spiralia</taxon>
        <taxon>Lophotrochozoa</taxon>
        <taxon>Platyhelminthes</taxon>
        <taxon>Trematoda</taxon>
        <taxon>Digenea</taxon>
        <taxon>Plagiorchiida</taxon>
        <taxon>Xiphidiata</taxon>
        <taxon>Gorgoderoidea</taxon>
        <taxon>Dicrocoeliidae</taxon>
        <taxon>Lyperosomum</taxon>
    </lineage>
</organism>
<comment type="function">
    <text evidence="9">Core subunit of the mitochondrial membrane respiratory chain NADH dehydrogenase (Complex I) which catalyzes electron transfer from NADH through the respiratory chain, using ubiquinone as an electron acceptor. Essential for the catalytic activity of complex I.</text>
</comment>
<dbReference type="GO" id="GO:0031966">
    <property type="term" value="C:mitochondrial membrane"/>
    <property type="evidence" value="ECO:0007669"/>
    <property type="project" value="UniProtKB-SubCell"/>
</dbReference>
<name>A0A6H0YBT0_9TREM</name>
<dbReference type="InterPro" id="IPR038430">
    <property type="entry name" value="NDAH_ubi_oxred_su3_sf"/>
</dbReference>
<geneLocation type="mitochondrion" evidence="10"/>
<reference evidence="10" key="1">
    <citation type="submission" date="2019-03" db="EMBL/GenBank/DDBJ databases">
        <authorList>
            <person name="Suleman S."/>
            <person name="Ma J."/>
            <person name="Tkach V.V."/>
            <person name="Khan M.S."/>
            <person name="Muhammad N."/>
            <person name="Zhu X.Q."/>
        </authorList>
    </citation>
    <scope>NUCLEOTIDE SEQUENCE</scope>
    <source>
        <strain evidence="10">PakDv2</strain>
    </source>
</reference>
<evidence type="ECO:0000256" key="9">
    <source>
        <dbReference type="RuleBase" id="RU003640"/>
    </source>
</evidence>
<dbReference type="EC" id="7.1.1.2" evidence="9"/>
<dbReference type="GO" id="GO:0008137">
    <property type="term" value="F:NADH dehydrogenase (ubiquinone) activity"/>
    <property type="evidence" value="ECO:0007669"/>
    <property type="project" value="UniProtKB-UniRule"/>
</dbReference>
<comment type="similarity">
    <text evidence="2 9">Belongs to the complex I subunit 3 family.</text>
</comment>
<dbReference type="InterPro" id="IPR000440">
    <property type="entry name" value="NADH_UbQ/plastoQ_OxRdtase_su3"/>
</dbReference>
<keyword evidence="9" id="KW-0249">Electron transport</keyword>
<evidence type="ECO:0000256" key="6">
    <source>
        <dbReference type="ARBA" id="ARBA00022989"/>
    </source>
</evidence>
<gene>
    <name evidence="10" type="primary">nad3</name>
</gene>
<sequence>MVWGVSVFLFFFFFFSLLSVYYSFLWLGGCAEMSGVRAWVSSFECGFAPGRIVENYFSGTYFSLLVFFVVFDLEISLLLNFPLQGVAYDNLVFYLLFLVSVSIAFGVEIVSGYVD</sequence>
<evidence type="ECO:0000256" key="5">
    <source>
        <dbReference type="ARBA" id="ARBA00022692"/>
    </source>
</evidence>
<keyword evidence="9" id="KW-0679">Respiratory chain</keyword>
<keyword evidence="4 9" id="KW-0813">Transport</keyword>
<keyword evidence="9" id="KW-0520">NAD</keyword>
<dbReference type="Gene3D" id="1.20.58.1610">
    <property type="entry name" value="NADH:ubiquinone/plastoquinone oxidoreductase, chain 3"/>
    <property type="match status" value="1"/>
</dbReference>
<dbReference type="EMBL" id="MK685274">
    <property type="protein sequence ID" value="QIX04656.1"/>
    <property type="molecule type" value="Genomic_DNA"/>
</dbReference>
<keyword evidence="9" id="KW-1278">Translocase</keyword>
<evidence type="ECO:0000256" key="3">
    <source>
        <dbReference type="ARBA" id="ARBA00021007"/>
    </source>
</evidence>